<feature type="transmembrane region" description="Helical" evidence="7">
    <location>
        <begin position="16"/>
        <end position="35"/>
    </location>
</feature>
<keyword evidence="6 7" id="KW-0472">Membrane</keyword>
<keyword evidence="4 7" id="KW-0812">Transmembrane</keyword>
<dbReference type="InterPro" id="IPR001991">
    <property type="entry name" value="Na-dicarboxylate_symporter"/>
</dbReference>
<dbReference type="EMBL" id="CP134146">
    <property type="protein sequence ID" value="WNC69277.1"/>
    <property type="molecule type" value="Genomic_DNA"/>
</dbReference>
<evidence type="ECO:0000256" key="5">
    <source>
        <dbReference type="ARBA" id="ARBA00022989"/>
    </source>
</evidence>
<feature type="transmembrane region" description="Helical" evidence="7">
    <location>
        <begin position="274"/>
        <end position="291"/>
    </location>
</feature>
<dbReference type="Pfam" id="PF00375">
    <property type="entry name" value="SDF"/>
    <property type="match status" value="1"/>
</dbReference>
<dbReference type="PANTHER" id="PTHR42865:SF7">
    <property type="entry name" value="PROTON_GLUTAMATE-ASPARTATE SYMPORTER"/>
    <property type="match status" value="1"/>
</dbReference>
<feature type="transmembrane region" description="Helical" evidence="7">
    <location>
        <begin position="372"/>
        <end position="393"/>
    </location>
</feature>
<feature type="transmembrane region" description="Helical" evidence="7">
    <location>
        <begin position="239"/>
        <end position="262"/>
    </location>
</feature>
<gene>
    <name evidence="8" type="ORF">RI845_03780</name>
</gene>
<feature type="transmembrane region" description="Helical" evidence="7">
    <location>
        <begin position="206"/>
        <end position="227"/>
    </location>
</feature>
<dbReference type="RefSeq" id="WP_348388421.1">
    <property type="nucleotide sequence ID" value="NZ_CP134146.1"/>
</dbReference>
<protein>
    <submittedName>
        <fullName evidence="8">Dicarboxylate/amino acid:cation symporter</fullName>
    </submittedName>
</protein>
<dbReference type="Gene3D" id="1.10.3860.10">
    <property type="entry name" value="Sodium:dicarboxylate symporter"/>
    <property type="match status" value="1"/>
</dbReference>
<dbReference type="InterPro" id="IPR036458">
    <property type="entry name" value="Na:dicarbo_symporter_sf"/>
</dbReference>
<keyword evidence="5 7" id="KW-1133">Transmembrane helix</keyword>
<name>A0ABY9TKJ3_9GAMM</name>
<evidence type="ECO:0000313" key="9">
    <source>
        <dbReference type="Proteomes" id="UP001248581"/>
    </source>
</evidence>
<feature type="transmembrane region" description="Helical" evidence="7">
    <location>
        <begin position="311"/>
        <end position="336"/>
    </location>
</feature>
<reference evidence="9" key="1">
    <citation type="submission" date="2023-09" db="EMBL/GenBank/DDBJ databases">
        <authorList>
            <person name="Zhang C."/>
        </authorList>
    </citation>
    <scope>NUCLEOTIDE SEQUENCE [LARGE SCALE GENOMIC DNA]</scope>
    <source>
        <strain evidence="9">SQ345</strain>
    </source>
</reference>
<dbReference type="Proteomes" id="UP001248581">
    <property type="component" value="Chromosome"/>
</dbReference>
<feature type="transmembrane region" description="Helical" evidence="7">
    <location>
        <begin position="167"/>
        <end position="185"/>
    </location>
</feature>
<evidence type="ECO:0000256" key="7">
    <source>
        <dbReference type="SAM" id="Phobius"/>
    </source>
</evidence>
<dbReference type="SUPFAM" id="SSF118215">
    <property type="entry name" value="Proton glutamate symport protein"/>
    <property type="match status" value="1"/>
</dbReference>
<comment type="subcellular location">
    <subcellularLocation>
        <location evidence="1">Cell membrane</location>
        <topology evidence="1">Multi-pass membrane protein</topology>
    </subcellularLocation>
</comment>
<evidence type="ECO:0000313" key="8">
    <source>
        <dbReference type="EMBL" id="WNC69277.1"/>
    </source>
</evidence>
<evidence type="ECO:0000256" key="1">
    <source>
        <dbReference type="ARBA" id="ARBA00004651"/>
    </source>
</evidence>
<evidence type="ECO:0000256" key="3">
    <source>
        <dbReference type="ARBA" id="ARBA00022475"/>
    </source>
</evidence>
<feature type="transmembrane region" description="Helical" evidence="7">
    <location>
        <begin position="93"/>
        <end position="117"/>
    </location>
</feature>
<feature type="transmembrane region" description="Helical" evidence="7">
    <location>
        <begin position="348"/>
        <end position="366"/>
    </location>
</feature>
<sequence>MTSPELSERLKLREQLWFKVIIGLFAGFMVGALLGENFAFVQREVALTIGEWIALPGYIFMTLLKFVVIPLVISSVILGIYQGQNNKALNTLGFGLIYILCTSALATGLAFFLAGIIEPGNAINNSFLGAIEEHNVKQLNVIEHGVIGIIKGIFPDNLFRHMNNTDMLQLVVAAIIVGFALLNMSKQETKPLVDLMQSIQTVCMNIVLWLMKYTPIVVFGLIANTVINKGLGAITAVSLFFLNVVIGLLALLLIYMLLITFLTKRNPFEFMKNCREVMALALATSSSSATMPVTLRVTENVHKVSPQVSRLIIPLGTTINMDATAMYQATVVLFIAQAFGIDLSTMQLVSIVLLAIVASIGAPGIPSSSIPILAGTLASQGLPVEGIALILGVDRLLDMGRSVVNVTGDMTAATVLDRFIK</sequence>
<evidence type="ECO:0000256" key="6">
    <source>
        <dbReference type="ARBA" id="ARBA00023136"/>
    </source>
</evidence>
<keyword evidence="3" id="KW-1003">Cell membrane</keyword>
<organism evidence="8 9">
    <name type="scientific">Thalassotalea nanhaiensis</name>
    <dbReference type="NCBI Taxonomy" id="3065648"/>
    <lineage>
        <taxon>Bacteria</taxon>
        <taxon>Pseudomonadati</taxon>
        <taxon>Pseudomonadota</taxon>
        <taxon>Gammaproteobacteria</taxon>
        <taxon>Alteromonadales</taxon>
        <taxon>Colwelliaceae</taxon>
        <taxon>Thalassotalea</taxon>
    </lineage>
</organism>
<evidence type="ECO:0000256" key="4">
    <source>
        <dbReference type="ARBA" id="ARBA00022692"/>
    </source>
</evidence>
<dbReference type="PRINTS" id="PR00173">
    <property type="entry name" value="EDTRNSPORT"/>
</dbReference>
<evidence type="ECO:0000256" key="2">
    <source>
        <dbReference type="ARBA" id="ARBA00022448"/>
    </source>
</evidence>
<dbReference type="PANTHER" id="PTHR42865">
    <property type="entry name" value="PROTON/GLUTAMATE-ASPARTATE SYMPORTER"/>
    <property type="match status" value="1"/>
</dbReference>
<keyword evidence="2" id="KW-0813">Transport</keyword>
<keyword evidence="9" id="KW-1185">Reference proteome</keyword>
<feature type="transmembrane region" description="Helical" evidence="7">
    <location>
        <begin position="55"/>
        <end position="81"/>
    </location>
</feature>
<accession>A0ABY9TKJ3</accession>
<proteinExistence type="predicted"/>